<keyword evidence="2" id="KW-1185">Reference proteome</keyword>
<reference evidence="1" key="1">
    <citation type="journal article" date="2017" name="Nature">
        <title>The sunflower genome provides insights into oil metabolism, flowering and Asterid evolution.</title>
        <authorList>
            <person name="Badouin H."/>
            <person name="Gouzy J."/>
            <person name="Grassa C.J."/>
            <person name="Murat F."/>
            <person name="Staton S.E."/>
            <person name="Cottret L."/>
            <person name="Lelandais-Briere C."/>
            <person name="Owens G.L."/>
            <person name="Carrere S."/>
            <person name="Mayjonade B."/>
            <person name="Legrand L."/>
            <person name="Gill N."/>
            <person name="Kane N.C."/>
            <person name="Bowers J.E."/>
            <person name="Hubner S."/>
            <person name="Bellec A."/>
            <person name="Berard A."/>
            <person name="Berges H."/>
            <person name="Blanchet N."/>
            <person name="Boniface M.C."/>
            <person name="Brunel D."/>
            <person name="Catrice O."/>
            <person name="Chaidir N."/>
            <person name="Claudel C."/>
            <person name="Donnadieu C."/>
            <person name="Faraut T."/>
            <person name="Fievet G."/>
            <person name="Helmstetter N."/>
            <person name="King M."/>
            <person name="Knapp S.J."/>
            <person name="Lai Z."/>
            <person name="Le Paslier M.C."/>
            <person name="Lippi Y."/>
            <person name="Lorenzon L."/>
            <person name="Mandel J.R."/>
            <person name="Marage G."/>
            <person name="Marchand G."/>
            <person name="Marquand E."/>
            <person name="Bret-Mestries E."/>
            <person name="Morien E."/>
            <person name="Nambeesan S."/>
            <person name="Nguyen T."/>
            <person name="Pegot-Espagnet P."/>
            <person name="Pouilly N."/>
            <person name="Raftis F."/>
            <person name="Sallet E."/>
            <person name="Schiex T."/>
            <person name="Thomas J."/>
            <person name="Vandecasteele C."/>
            <person name="Vares D."/>
            <person name="Vear F."/>
            <person name="Vautrin S."/>
            <person name="Crespi M."/>
            <person name="Mangin B."/>
            <person name="Burke J.M."/>
            <person name="Salse J."/>
            <person name="Munos S."/>
            <person name="Vincourt P."/>
            <person name="Rieseberg L.H."/>
            <person name="Langlade N.B."/>
        </authorList>
    </citation>
    <scope>NUCLEOTIDE SEQUENCE</scope>
    <source>
        <tissue evidence="1">Leaves</tissue>
    </source>
</reference>
<evidence type="ECO:0000313" key="2">
    <source>
        <dbReference type="Proteomes" id="UP000215914"/>
    </source>
</evidence>
<dbReference type="Proteomes" id="UP000215914">
    <property type="component" value="Unassembled WGS sequence"/>
</dbReference>
<reference evidence="1" key="2">
    <citation type="submission" date="2020-06" db="EMBL/GenBank/DDBJ databases">
        <title>Helianthus annuus Genome sequencing and assembly Release 2.</title>
        <authorList>
            <person name="Gouzy J."/>
            <person name="Langlade N."/>
            <person name="Munos S."/>
        </authorList>
    </citation>
    <scope>NUCLEOTIDE SEQUENCE</scope>
    <source>
        <tissue evidence="1">Leaves</tissue>
    </source>
</reference>
<protein>
    <submittedName>
        <fullName evidence="1">Uncharacterized protein</fullName>
    </submittedName>
</protein>
<dbReference type="Gramene" id="mRNA:HanXRQr2_Chr10g0435151">
    <property type="protein sequence ID" value="CDS:HanXRQr2_Chr10g0435151.1"/>
    <property type="gene ID" value="HanXRQr2_Chr10g0435151"/>
</dbReference>
<organism evidence="1 2">
    <name type="scientific">Helianthus annuus</name>
    <name type="common">Common sunflower</name>
    <dbReference type="NCBI Taxonomy" id="4232"/>
    <lineage>
        <taxon>Eukaryota</taxon>
        <taxon>Viridiplantae</taxon>
        <taxon>Streptophyta</taxon>
        <taxon>Embryophyta</taxon>
        <taxon>Tracheophyta</taxon>
        <taxon>Spermatophyta</taxon>
        <taxon>Magnoliopsida</taxon>
        <taxon>eudicotyledons</taxon>
        <taxon>Gunneridae</taxon>
        <taxon>Pentapetalae</taxon>
        <taxon>asterids</taxon>
        <taxon>campanulids</taxon>
        <taxon>Asterales</taxon>
        <taxon>Asteraceae</taxon>
        <taxon>Asteroideae</taxon>
        <taxon>Heliantheae alliance</taxon>
        <taxon>Heliantheae</taxon>
        <taxon>Helianthus</taxon>
    </lineage>
</organism>
<proteinExistence type="predicted"/>
<accession>A0A9K3HWY4</accession>
<sequence>MNSSSGHLHIVTIPPVARPSSIRGQVHLARWAGQTRSSATKYIQILSLEVVVVRTHQATPCLDVVDPYAIAVCIVQRERYFGVRPAFPD</sequence>
<comment type="caution">
    <text evidence="1">The sequence shown here is derived from an EMBL/GenBank/DDBJ whole genome shotgun (WGS) entry which is preliminary data.</text>
</comment>
<evidence type="ECO:0000313" key="1">
    <source>
        <dbReference type="EMBL" id="KAF5785972.1"/>
    </source>
</evidence>
<dbReference type="EMBL" id="MNCJ02000325">
    <property type="protein sequence ID" value="KAF5785972.1"/>
    <property type="molecule type" value="Genomic_DNA"/>
</dbReference>
<gene>
    <name evidence="1" type="ORF">HanXRQr2_Chr10g0435151</name>
</gene>
<name>A0A9K3HWY4_HELAN</name>
<dbReference type="AlphaFoldDB" id="A0A9K3HWY4"/>